<dbReference type="EMBL" id="VSRR010001924">
    <property type="protein sequence ID" value="MPC28499.1"/>
    <property type="molecule type" value="Genomic_DNA"/>
</dbReference>
<gene>
    <name evidence="1" type="primary">myo19_1</name>
    <name evidence="1" type="ORF">E2C01_021705</name>
</gene>
<dbReference type="SUPFAM" id="SSF52540">
    <property type="entry name" value="P-loop containing nucleoside triphosphate hydrolases"/>
    <property type="match status" value="1"/>
</dbReference>
<name>A0A5B7E503_PORTR</name>
<comment type="caution">
    <text evidence="1">The sequence shown here is derived from an EMBL/GenBank/DDBJ whole genome shotgun (WGS) entry which is preliminary data.</text>
</comment>
<evidence type="ECO:0000313" key="1">
    <source>
        <dbReference type="EMBL" id="MPC28499.1"/>
    </source>
</evidence>
<dbReference type="Proteomes" id="UP000324222">
    <property type="component" value="Unassembled WGS sequence"/>
</dbReference>
<accession>A0A5B7E503</accession>
<dbReference type="GO" id="GO:0051015">
    <property type="term" value="F:actin filament binding"/>
    <property type="evidence" value="ECO:0007669"/>
    <property type="project" value="TreeGrafter"/>
</dbReference>
<dbReference type="PANTHER" id="PTHR13140">
    <property type="entry name" value="MYOSIN"/>
    <property type="match status" value="1"/>
</dbReference>
<dbReference type="PANTHER" id="PTHR13140:SF289">
    <property type="entry name" value="UNCONVENTIONAL MYOSIN-XIX"/>
    <property type="match status" value="1"/>
</dbReference>
<dbReference type="GO" id="GO:0015629">
    <property type="term" value="C:actin cytoskeleton"/>
    <property type="evidence" value="ECO:0007669"/>
    <property type="project" value="TreeGrafter"/>
</dbReference>
<dbReference type="GO" id="GO:0005737">
    <property type="term" value="C:cytoplasm"/>
    <property type="evidence" value="ECO:0007669"/>
    <property type="project" value="TreeGrafter"/>
</dbReference>
<dbReference type="AlphaFoldDB" id="A0A5B7E503"/>
<dbReference type="OrthoDB" id="6108017at2759"/>
<dbReference type="GO" id="GO:0000146">
    <property type="term" value="F:microfilament motor activity"/>
    <property type="evidence" value="ECO:0007669"/>
    <property type="project" value="TreeGrafter"/>
</dbReference>
<evidence type="ECO:0000313" key="2">
    <source>
        <dbReference type="Proteomes" id="UP000324222"/>
    </source>
</evidence>
<reference evidence="1 2" key="1">
    <citation type="submission" date="2019-05" db="EMBL/GenBank/DDBJ databases">
        <title>Another draft genome of Portunus trituberculatus and its Hox gene families provides insights of decapod evolution.</title>
        <authorList>
            <person name="Jeong J.-H."/>
            <person name="Song I."/>
            <person name="Kim S."/>
            <person name="Choi T."/>
            <person name="Kim D."/>
            <person name="Ryu S."/>
            <person name="Kim W."/>
        </authorList>
    </citation>
    <scope>NUCLEOTIDE SEQUENCE [LARGE SCALE GENOMIC DNA]</scope>
    <source>
        <tissue evidence="1">Muscle</tissue>
    </source>
</reference>
<sequence>MVIDSHVSVFAILNEECQLKRDVKEEEACVRICNALEDTGVVSAPPYHKPNPGFVIKHYAGPVQYEAHGQVDKEYMVQQLRACGIIETVCISQAGYPVRIIRDYLKQKNQALKQTLKVSMVTVVSTSHESCAAGHSCKNSCKIEVEFVM</sequence>
<keyword evidence="2" id="KW-1185">Reference proteome</keyword>
<protein>
    <submittedName>
        <fullName evidence="1">Unconventional myosin-XIX</fullName>
    </submittedName>
</protein>
<dbReference type="Gene3D" id="1.20.58.530">
    <property type="match status" value="1"/>
</dbReference>
<organism evidence="1 2">
    <name type="scientific">Portunus trituberculatus</name>
    <name type="common">Swimming crab</name>
    <name type="synonym">Neptunus trituberculatus</name>
    <dbReference type="NCBI Taxonomy" id="210409"/>
    <lineage>
        <taxon>Eukaryota</taxon>
        <taxon>Metazoa</taxon>
        <taxon>Ecdysozoa</taxon>
        <taxon>Arthropoda</taxon>
        <taxon>Crustacea</taxon>
        <taxon>Multicrustacea</taxon>
        <taxon>Malacostraca</taxon>
        <taxon>Eumalacostraca</taxon>
        <taxon>Eucarida</taxon>
        <taxon>Decapoda</taxon>
        <taxon>Pleocyemata</taxon>
        <taxon>Brachyura</taxon>
        <taxon>Eubrachyura</taxon>
        <taxon>Portunoidea</taxon>
        <taxon>Portunidae</taxon>
        <taxon>Portuninae</taxon>
        <taxon>Portunus</taxon>
    </lineage>
</organism>
<dbReference type="GO" id="GO:0007015">
    <property type="term" value="P:actin filament organization"/>
    <property type="evidence" value="ECO:0007669"/>
    <property type="project" value="TreeGrafter"/>
</dbReference>
<dbReference type="GO" id="GO:0016020">
    <property type="term" value="C:membrane"/>
    <property type="evidence" value="ECO:0007669"/>
    <property type="project" value="TreeGrafter"/>
</dbReference>
<proteinExistence type="predicted"/>
<dbReference type="InterPro" id="IPR027417">
    <property type="entry name" value="P-loop_NTPase"/>
</dbReference>